<organism evidence="2 3">
    <name type="scientific">Liparis tanakae</name>
    <name type="common">Tanaka's snailfish</name>
    <dbReference type="NCBI Taxonomy" id="230148"/>
    <lineage>
        <taxon>Eukaryota</taxon>
        <taxon>Metazoa</taxon>
        <taxon>Chordata</taxon>
        <taxon>Craniata</taxon>
        <taxon>Vertebrata</taxon>
        <taxon>Euteleostomi</taxon>
        <taxon>Actinopterygii</taxon>
        <taxon>Neopterygii</taxon>
        <taxon>Teleostei</taxon>
        <taxon>Neoteleostei</taxon>
        <taxon>Acanthomorphata</taxon>
        <taxon>Eupercaria</taxon>
        <taxon>Perciformes</taxon>
        <taxon>Cottioidei</taxon>
        <taxon>Cottales</taxon>
        <taxon>Liparidae</taxon>
        <taxon>Liparis</taxon>
    </lineage>
</organism>
<dbReference type="Proteomes" id="UP000314294">
    <property type="component" value="Unassembled WGS sequence"/>
</dbReference>
<gene>
    <name evidence="2" type="ORF">EYF80_047744</name>
</gene>
<proteinExistence type="predicted"/>
<sequence>MLRCAFVRSLCCMEQRLPRRLSEAQRATNGEQKDVSGDLKMAPTPWKEHLLNIVSENKVLNSNSPPDPASDHPHANFRGFTDGHVLSGKKNIVVLTPPCSRPGAVAACSHSACCSLRPELPDDATRPKR</sequence>
<feature type="region of interest" description="Disordered" evidence="1">
    <location>
        <begin position="58"/>
        <end position="81"/>
    </location>
</feature>
<dbReference type="EMBL" id="SRLO01001060">
    <property type="protein sequence ID" value="TNN42099.1"/>
    <property type="molecule type" value="Genomic_DNA"/>
</dbReference>
<dbReference type="AlphaFoldDB" id="A0A4Z2FLQ8"/>
<evidence type="ECO:0000313" key="3">
    <source>
        <dbReference type="Proteomes" id="UP000314294"/>
    </source>
</evidence>
<keyword evidence="3" id="KW-1185">Reference proteome</keyword>
<evidence type="ECO:0000256" key="1">
    <source>
        <dbReference type="SAM" id="MobiDB-lite"/>
    </source>
</evidence>
<comment type="caution">
    <text evidence="2">The sequence shown here is derived from an EMBL/GenBank/DDBJ whole genome shotgun (WGS) entry which is preliminary data.</text>
</comment>
<protein>
    <submittedName>
        <fullName evidence="2">Uncharacterized protein</fullName>
    </submittedName>
</protein>
<evidence type="ECO:0000313" key="2">
    <source>
        <dbReference type="EMBL" id="TNN42099.1"/>
    </source>
</evidence>
<name>A0A4Z2FLQ8_9TELE</name>
<accession>A0A4Z2FLQ8</accession>
<reference evidence="2 3" key="1">
    <citation type="submission" date="2019-03" db="EMBL/GenBank/DDBJ databases">
        <title>First draft genome of Liparis tanakae, snailfish: a comprehensive survey of snailfish specific genes.</title>
        <authorList>
            <person name="Kim W."/>
            <person name="Song I."/>
            <person name="Jeong J.-H."/>
            <person name="Kim D."/>
            <person name="Kim S."/>
            <person name="Ryu S."/>
            <person name="Song J.Y."/>
            <person name="Lee S.K."/>
        </authorList>
    </citation>
    <scope>NUCLEOTIDE SEQUENCE [LARGE SCALE GENOMIC DNA]</scope>
    <source>
        <tissue evidence="2">Muscle</tissue>
    </source>
</reference>